<name>A0A7C8I8E9_9PLEO</name>
<accession>A0A7C8I8E9</accession>
<dbReference type="EMBL" id="JAADJZ010000010">
    <property type="protein sequence ID" value="KAF2871926.1"/>
    <property type="molecule type" value="Genomic_DNA"/>
</dbReference>
<dbReference type="OrthoDB" id="3786627at2759"/>
<reference evidence="2 3" key="1">
    <citation type="submission" date="2020-01" db="EMBL/GenBank/DDBJ databases">
        <authorList>
            <consortium name="DOE Joint Genome Institute"/>
            <person name="Haridas S."/>
            <person name="Albert R."/>
            <person name="Binder M."/>
            <person name="Bloem J."/>
            <person name="Labutti K."/>
            <person name="Salamov A."/>
            <person name="Andreopoulos B."/>
            <person name="Baker S.E."/>
            <person name="Barry K."/>
            <person name="Bills G."/>
            <person name="Bluhm B.H."/>
            <person name="Cannon C."/>
            <person name="Castanera R."/>
            <person name="Culley D.E."/>
            <person name="Daum C."/>
            <person name="Ezra D."/>
            <person name="Gonzalez J.B."/>
            <person name="Henrissat B."/>
            <person name="Kuo A."/>
            <person name="Liang C."/>
            <person name="Lipzen A."/>
            <person name="Lutzoni F."/>
            <person name="Magnuson J."/>
            <person name="Mondo S."/>
            <person name="Nolan M."/>
            <person name="Ohm R."/>
            <person name="Pangilinan J."/>
            <person name="Park H.-J.H."/>
            <person name="Ramirez L."/>
            <person name="Alfaro M."/>
            <person name="Sun H."/>
            <person name="Tritt A."/>
            <person name="Yoshinaga Y."/>
            <person name="Zwiers L.-H.L."/>
            <person name="Turgeon B.G."/>
            <person name="Goodwin S.B."/>
            <person name="Spatafora J.W."/>
            <person name="Crous P.W."/>
            <person name="Grigoriev I.V."/>
        </authorList>
    </citation>
    <scope>NUCLEOTIDE SEQUENCE [LARGE SCALE GENOMIC DNA]</scope>
    <source>
        <strain evidence="2 3">CBS 611.86</strain>
    </source>
</reference>
<sequence>MAPKDLLRQIFKHAHAKATSAAHASEDRKPLTSAKAEGDILRPRTPGNEKYSPASSLYTIGEDGSLDGSEVSEDAAESMPMPSEYRDAGPLNTAHAAALDHSASLLAQTADMTSSHLDTIDTALVLLEALGHMSPHVAALRYEIVEKRKWCAEELEKLKAQQRDLLRGQLGRQEQDHFEVPFHH</sequence>
<evidence type="ECO:0000313" key="2">
    <source>
        <dbReference type="EMBL" id="KAF2871926.1"/>
    </source>
</evidence>
<dbReference type="Proteomes" id="UP000481861">
    <property type="component" value="Unassembled WGS sequence"/>
</dbReference>
<organism evidence="2 3">
    <name type="scientific">Massariosphaeria phaeospora</name>
    <dbReference type="NCBI Taxonomy" id="100035"/>
    <lineage>
        <taxon>Eukaryota</taxon>
        <taxon>Fungi</taxon>
        <taxon>Dikarya</taxon>
        <taxon>Ascomycota</taxon>
        <taxon>Pezizomycotina</taxon>
        <taxon>Dothideomycetes</taxon>
        <taxon>Pleosporomycetidae</taxon>
        <taxon>Pleosporales</taxon>
        <taxon>Pleosporales incertae sedis</taxon>
        <taxon>Massariosphaeria</taxon>
    </lineage>
</organism>
<feature type="region of interest" description="Disordered" evidence="1">
    <location>
        <begin position="17"/>
        <end position="75"/>
    </location>
</feature>
<proteinExistence type="predicted"/>
<evidence type="ECO:0000313" key="3">
    <source>
        <dbReference type="Proteomes" id="UP000481861"/>
    </source>
</evidence>
<evidence type="ECO:0000256" key="1">
    <source>
        <dbReference type="SAM" id="MobiDB-lite"/>
    </source>
</evidence>
<gene>
    <name evidence="2" type="ORF">BDV95DRAFT_606495</name>
</gene>
<comment type="caution">
    <text evidence="2">The sequence shown here is derived from an EMBL/GenBank/DDBJ whole genome shotgun (WGS) entry which is preliminary data.</text>
</comment>
<keyword evidence="3" id="KW-1185">Reference proteome</keyword>
<protein>
    <submittedName>
        <fullName evidence="2">Uncharacterized protein</fullName>
    </submittedName>
</protein>
<feature type="compositionally biased region" description="Basic and acidic residues" evidence="1">
    <location>
        <begin position="24"/>
        <end position="42"/>
    </location>
</feature>
<dbReference type="AlphaFoldDB" id="A0A7C8I8E9"/>